<protein>
    <submittedName>
        <fullName evidence="1">Uncharacterized protein</fullName>
    </submittedName>
</protein>
<evidence type="ECO:0000313" key="2">
    <source>
        <dbReference type="Proteomes" id="UP001275084"/>
    </source>
</evidence>
<proteinExistence type="predicted"/>
<gene>
    <name evidence="1" type="ORF">B0T25DRAFT_586036</name>
</gene>
<organism evidence="1 2">
    <name type="scientific">Lasiosphaeria hispida</name>
    <dbReference type="NCBI Taxonomy" id="260671"/>
    <lineage>
        <taxon>Eukaryota</taxon>
        <taxon>Fungi</taxon>
        <taxon>Dikarya</taxon>
        <taxon>Ascomycota</taxon>
        <taxon>Pezizomycotina</taxon>
        <taxon>Sordariomycetes</taxon>
        <taxon>Sordariomycetidae</taxon>
        <taxon>Sordariales</taxon>
        <taxon>Lasiosphaeriaceae</taxon>
        <taxon>Lasiosphaeria</taxon>
    </lineage>
</organism>
<evidence type="ECO:0000313" key="1">
    <source>
        <dbReference type="EMBL" id="KAK3341965.1"/>
    </source>
</evidence>
<name>A0AAJ0M8M8_9PEZI</name>
<dbReference type="Proteomes" id="UP001275084">
    <property type="component" value="Unassembled WGS sequence"/>
</dbReference>
<dbReference type="AlphaFoldDB" id="A0AAJ0M8M8"/>
<reference evidence="1" key="1">
    <citation type="journal article" date="2023" name="Mol. Phylogenet. Evol.">
        <title>Genome-scale phylogeny and comparative genomics of the fungal order Sordariales.</title>
        <authorList>
            <person name="Hensen N."/>
            <person name="Bonometti L."/>
            <person name="Westerberg I."/>
            <person name="Brannstrom I.O."/>
            <person name="Guillou S."/>
            <person name="Cros-Aarteil S."/>
            <person name="Calhoun S."/>
            <person name="Haridas S."/>
            <person name="Kuo A."/>
            <person name="Mondo S."/>
            <person name="Pangilinan J."/>
            <person name="Riley R."/>
            <person name="LaButti K."/>
            <person name="Andreopoulos B."/>
            <person name="Lipzen A."/>
            <person name="Chen C."/>
            <person name="Yan M."/>
            <person name="Daum C."/>
            <person name="Ng V."/>
            <person name="Clum A."/>
            <person name="Steindorff A."/>
            <person name="Ohm R.A."/>
            <person name="Martin F."/>
            <person name="Silar P."/>
            <person name="Natvig D.O."/>
            <person name="Lalanne C."/>
            <person name="Gautier V."/>
            <person name="Ament-Velasquez S.L."/>
            <person name="Kruys A."/>
            <person name="Hutchinson M.I."/>
            <person name="Powell A.J."/>
            <person name="Barry K."/>
            <person name="Miller A.N."/>
            <person name="Grigoriev I.V."/>
            <person name="Debuchy R."/>
            <person name="Gladieux P."/>
            <person name="Hiltunen Thoren M."/>
            <person name="Johannesson H."/>
        </authorList>
    </citation>
    <scope>NUCLEOTIDE SEQUENCE</scope>
    <source>
        <strain evidence="1">CBS 955.72</strain>
    </source>
</reference>
<accession>A0AAJ0M8M8</accession>
<dbReference type="EMBL" id="JAUIQD010000008">
    <property type="protein sequence ID" value="KAK3341965.1"/>
    <property type="molecule type" value="Genomic_DNA"/>
</dbReference>
<keyword evidence="2" id="KW-1185">Reference proteome</keyword>
<comment type="caution">
    <text evidence="1">The sequence shown here is derived from an EMBL/GenBank/DDBJ whole genome shotgun (WGS) entry which is preliminary data.</text>
</comment>
<reference evidence="1" key="2">
    <citation type="submission" date="2023-06" db="EMBL/GenBank/DDBJ databases">
        <authorList>
            <consortium name="Lawrence Berkeley National Laboratory"/>
            <person name="Haridas S."/>
            <person name="Hensen N."/>
            <person name="Bonometti L."/>
            <person name="Westerberg I."/>
            <person name="Brannstrom I.O."/>
            <person name="Guillou S."/>
            <person name="Cros-Aarteil S."/>
            <person name="Calhoun S."/>
            <person name="Kuo A."/>
            <person name="Mondo S."/>
            <person name="Pangilinan J."/>
            <person name="Riley R."/>
            <person name="Labutti K."/>
            <person name="Andreopoulos B."/>
            <person name="Lipzen A."/>
            <person name="Chen C."/>
            <person name="Yanf M."/>
            <person name="Daum C."/>
            <person name="Ng V."/>
            <person name="Clum A."/>
            <person name="Steindorff A."/>
            <person name="Ohm R."/>
            <person name="Martin F."/>
            <person name="Silar P."/>
            <person name="Natvig D."/>
            <person name="Lalanne C."/>
            <person name="Gautier V."/>
            <person name="Ament-Velasquez S.L."/>
            <person name="Kruys A."/>
            <person name="Hutchinson M.I."/>
            <person name="Powell A.J."/>
            <person name="Barry K."/>
            <person name="Miller A.N."/>
            <person name="Grigoriev I.V."/>
            <person name="Debuchy R."/>
            <person name="Gladieux P."/>
            <person name="Thoren M.H."/>
            <person name="Johannesson H."/>
        </authorList>
    </citation>
    <scope>NUCLEOTIDE SEQUENCE</scope>
    <source>
        <strain evidence="1">CBS 955.72</strain>
    </source>
</reference>
<sequence length="69" mass="8192">MASPKKQPVKDVVHQNVTSRYLKRDTLQELLEQLFPGQKDFNIRMKEDQWCFSAPRKVEDSEIDSIRDQ</sequence>